<keyword evidence="6" id="KW-1185">Reference proteome</keyword>
<evidence type="ECO:0000313" key="6">
    <source>
        <dbReference type="Proteomes" id="UP000837857"/>
    </source>
</evidence>
<proteinExistence type="predicted"/>
<protein>
    <submittedName>
        <fullName evidence="5">Uncharacterized protein</fullName>
    </submittedName>
</protein>
<feature type="chain" id="PRO_5045626597" evidence="4">
    <location>
        <begin position="17"/>
        <end position="103"/>
    </location>
</feature>
<evidence type="ECO:0000256" key="1">
    <source>
        <dbReference type="ARBA" id="ARBA00022460"/>
    </source>
</evidence>
<accession>A0ABN8J1M7</accession>
<dbReference type="Proteomes" id="UP000837857">
    <property type="component" value="Chromosome 6"/>
</dbReference>
<dbReference type="PRINTS" id="PR00947">
    <property type="entry name" value="CUTICLE"/>
</dbReference>
<evidence type="ECO:0000256" key="3">
    <source>
        <dbReference type="PROSITE-ProRule" id="PRU00497"/>
    </source>
</evidence>
<evidence type="ECO:0000256" key="4">
    <source>
        <dbReference type="SAM" id="SignalP"/>
    </source>
</evidence>
<sequence length="103" mass="10857">MKSVIVFALFVAAAVAVPLDSRDATIIKSENNNIGVGPYSTGYETSDGKIAYEEGELRNGPEGPAIAVRGQFSYPGTDGVIYTVTYTADENGFRAEGAHLPKA</sequence>
<dbReference type="EMBL" id="OW152818">
    <property type="protein sequence ID" value="CAH2071986.1"/>
    <property type="molecule type" value="Genomic_DNA"/>
</dbReference>
<dbReference type="PANTHER" id="PTHR10380:SF218">
    <property type="entry name" value="ADULT CUTICLE PROTEIN 65AA-RELATED"/>
    <property type="match status" value="1"/>
</dbReference>
<gene>
    <name evidence="5" type="ORF">IPOD504_LOCUS15351</name>
</gene>
<name>A0ABN8J1M7_9NEOP</name>
<dbReference type="Pfam" id="PF00379">
    <property type="entry name" value="Chitin_bind_4"/>
    <property type="match status" value="1"/>
</dbReference>
<dbReference type="PROSITE" id="PS51155">
    <property type="entry name" value="CHIT_BIND_RR_2"/>
    <property type="match status" value="1"/>
</dbReference>
<reference evidence="5" key="1">
    <citation type="submission" date="2022-03" db="EMBL/GenBank/DDBJ databases">
        <authorList>
            <person name="Martin H S."/>
        </authorList>
    </citation>
    <scope>NUCLEOTIDE SEQUENCE</scope>
</reference>
<dbReference type="InterPro" id="IPR050468">
    <property type="entry name" value="Cuticle_Struct_Prot"/>
</dbReference>
<organism evidence="5 6">
    <name type="scientific">Iphiclides podalirius</name>
    <name type="common">scarce swallowtail</name>
    <dbReference type="NCBI Taxonomy" id="110791"/>
    <lineage>
        <taxon>Eukaryota</taxon>
        <taxon>Metazoa</taxon>
        <taxon>Ecdysozoa</taxon>
        <taxon>Arthropoda</taxon>
        <taxon>Hexapoda</taxon>
        <taxon>Insecta</taxon>
        <taxon>Pterygota</taxon>
        <taxon>Neoptera</taxon>
        <taxon>Endopterygota</taxon>
        <taxon>Lepidoptera</taxon>
        <taxon>Glossata</taxon>
        <taxon>Ditrysia</taxon>
        <taxon>Papilionoidea</taxon>
        <taxon>Papilionidae</taxon>
        <taxon>Papilioninae</taxon>
        <taxon>Iphiclides</taxon>
    </lineage>
</organism>
<dbReference type="InterPro" id="IPR031311">
    <property type="entry name" value="CHIT_BIND_RR_consensus"/>
</dbReference>
<dbReference type="InterPro" id="IPR000618">
    <property type="entry name" value="Insect_cuticle"/>
</dbReference>
<evidence type="ECO:0000313" key="5">
    <source>
        <dbReference type="EMBL" id="CAH2071986.1"/>
    </source>
</evidence>
<keyword evidence="1 3" id="KW-0193">Cuticle</keyword>
<feature type="non-terminal residue" evidence="5">
    <location>
        <position position="103"/>
    </location>
</feature>
<evidence type="ECO:0000256" key="2">
    <source>
        <dbReference type="ARBA" id="ARBA00022729"/>
    </source>
</evidence>
<dbReference type="PROSITE" id="PS00233">
    <property type="entry name" value="CHIT_BIND_RR_1"/>
    <property type="match status" value="1"/>
</dbReference>
<dbReference type="PANTHER" id="PTHR10380">
    <property type="entry name" value="CUTICLE PROTEIN"/>
    <property type="match status" value="1"/>
</dbReference>
<keyword evidence="2 4" id="KW-0732">Signal</keyword>
<feature type="signal peptide" evidence="4">
    <location>
        <begin position="1"/>
        <end position="16"/>
    </location>
</feature>